<dbReference type="AlphaFoldDB" id="A0A6P0UUK2"/>
<reference evidence="3 4" key="1">
    <citation type="submission" date="2020-01" db="EMBL/GenBank/DDBJ databases">
        <title>Leptobacterium flavescens.</title>
        <authorList>
            <person name="Wang G."/>
        </authorList>
    </citation>
    <scope>NUCLEOTIDE SEQUENCE [LARGE SCALE GENOMIC DNA]</scope>
    <source>
        <strain evidence="3 4">KCTC 22160</strain>
    </source>
</reference>
<evidence type="ECO:0000313" key="4">
    <source>
        <dbReference type="Proteomes" id="UP000468581"/>
    </source>
</evidence>
<sequence length="398" mass="46750">MNKTVKIYLGLLIVLFIAAVAIEFSQPEPIDWNPTYNEEHSKPYGLKVFREELASIMQGQEIEDIKTTPYQYFDENYNWADSLYNVEGSYMYINRFYSTDDISTQELLDFAAHGNTVFITSGNLPPKLRDSLGVDISYALNRSTKARTWLANPVFRGDSIKVEKGAENAYFSKIDSTRSTVLGYQEFKEKRINFIKVKHHYGYFYLHTQPVVFTNYYLLKDRNYNYIEDVLSYLPEQTVFFDSPNKRGKELGSSSMRYILSQPALRWAWNLALLTLLIFMIFNAKRKQRIVKVIKPLRNTTVEFTRTIGNLYYETKDHQNIIDKKITYFFEKIRNDHYLDTQVLNDQFIKNLALKTGNDKLKVKKLIDLIIHLRSKTVCDEGDLLRLNKAIEEFYNKK</sequence>
<accession>A0A6P0UUK2</accession>
<dbReference type="Proteomes" id="UP000468581">
    <property type="component" value="Unassembled WGS sequence"/>
</dbReference>
<feature type="domain" description="DUF4350" evidence="2">
    <location>
        <begin position="43"/>
        <end position="230"/>
    </location>
</feature>
<proteinExistence type="predicted"/>
<keyword evidence="4" id="KW-1185">Reference proteome</keyword>
<gene>
    <name evidence="3" type="ORF">GWK08_11640</name>
</gene>
<dbReference type="RefSeq" id="WP_163607361.1">
    <property type="nucleotide sequence ID" value="NZ_JAABOO010000002.1"/>
</dbReference>
<organism evidence="3 4">
    <name type="scientific">Leptobacterium flavescens</name>
    <dbReference type="NCBI Taxonomy" id="472055"/>
    <lineage>
        <taxon>Bacteria</taxon>
        <taxon>Pseudomonadati</taxon>
        <taxon>Bacteroidota</taxon>
        <taxon>Flavobacteriia</taxon>
        <taxon>Flavobacteriales</taxon>
        <taxon>Flavobacteriaceae</taxon>
        <taxon>Leptobacterium</taxon>
    </lineage>
</organism>
<evidence type="ECO:0000259" key="2">
    <source>
        <dbReference type="Pfam" id="PF14258"/>
    </source>
</evidence>
<keyword evidence="1" id="KW-0472">Membrane</keyword>
<protein>
    <submittedName>
        <fullName evidence="3">DUF4350 domain-containing protein</fullName>
    </submittedName>
</protein>
<evidence type="ECO:0000313" key="3">
    <source>
        <dbReference type="EMBL" id="NER14096.1"/>
    </source>
</evidence>
<evidence type="ECO:0000256" key="1">
    <source>
        <dbReference type="SAM" id="Phobius"/>
    </source>
</evidence>
<keyword evidence="1" id="KW-1133">Transmembrane helix</keyword>
<comment type="caution">
    <text evidence="3">The sequence shown here is derived from an EMBL/GenBank/DDBJ whole genome shotgun (WGS) entry which is preliminary data.</text>
</comment>
<dbReference type="Pfam" id="PF14258">
    <property type="entry name" value="DUF4350"/>
    <property type="match status" value="1"/>
</dbReference>
<dbReference type="EMBL" id="JAABOO010000002">
    <property type="protein sequence ID" value="NER14096.1"/>
    <property type="molecule type" value="Genomic_DNA"/>
</dbReference>
<dbReference type="InterPro" id="IPR025646">
    <property type="entry name" value="DUF4350"/>
</dbReference>
<name>A0A6P0UUK2_9FLAO</name>
<feature type="transmembrane region" description="Helical" evidence="1">
    <location>
        <begin position="264"/>
        <end position="282"/>
    </location>
</feature>
<keyword evidence="1" id="KW-0812">Transmembrane</keyword>